<gene>
    <name evidence="2" type="ORF">AHMF7616_01994</name>
</gene>
<feature type="transmembrane region" description="Helical" evidence="1">
    <location>
        <begin position="84"/>
        <end position="105"/>
    </location>
</feature>
<dbReference type="AlphaFoldDB" id="A0A369QEP6"/>
<organism evidence="2 3">
    <name type="scientific">Adhaeribacter pallidiroseus</name>
    <dbReference type="NCBI Taxonomy" id="2072847"/>
    <lineage>
        <taxon>Bacteria</taxon>
        <taxon>Pseudomonadati</taxon>
        <taxon>Bacteroidota</taxon>
        <taxon>Cytophagia</taxon>
        <taxon>Cytophagales</taxon>
        <taxon>Hymenobacteraceae</taxon>
        <taxon>Adhaeribacter</taxon>
    </lineage>
</organism>
<reference evidence="2 3" key="1">
    <citation type="submission" date="2018-04" db="EMBL/GenBank/DDBJ databases">
        <title>Adhaeribacter sp. HMF7616 genome sequencing and assembly.</title>
        <authorList>
            <person name="Kang H."/>
            <person name="Kang J."/>
            <person name="Cha I."/>
            <person name="Kim H."/>
            <person name="Joh K."/>
        </authorList>
    </citation>
    <scope>NUCLEOTIDE SEQUENCE [LARGE SCALE GENOMIC DNA]</scope>
    <source>
        <strain evidence="2 3">HMF7616</strain>
    </source>
</reference>
<name>A0A369QEP6_9BACT</name>
<dbReference type="RefSeq" id="WP_233507433.1">
    <property type="nucleotide sequence ID" value="NZ_QASA01000001.1"/>
</dbReference>
<accession>A0A369QEP6</accession>
<evidence type="ECO:0000313" key="3">
    <source>
        <dbReference type="Proteomes" id="UP000253919"/>
    </source>
</evidence>
<evidence type="ECO:0008006" key="4">
    <source>
        <dbReference type="Google" id="ProtNLM"/>
    </source>
</evidence>
<protein>
    <recommendedName>
        <fullName evidence="4">DUF4199 domain-containing protein</fullName>
    </recommendedName>
</protein>
<dbReference type="Pfam" id="PF13858">
    <property type="entry name" value="DUF4199"/>
    <property type="match status" value="1"/>
</dbReference>
<dbReference type="InterPro" id="IPR025250">
    <property type="entry name" value="DUF4199"/>
</dbReference>
<keyword evidence="1" id="KW-1133">Transmembrane helix</keyword>
<feature type="transmembrane region" description="Helical" evidence="1">
    <location>
        <begin position="147"/>
        <end position="171"/>
    </location>
</feature>
<evidence type="ECO:0000313" key="2">
    <source>
        <dbReference type="EMBL" id="RDC63391.1"/>
    </source>
</evidence>
<feature type="transmembrane region" description="Helical" evidence="1">
    <location>
        <begin position="47"/>
        <end position="64"/>
    </location>
</feature>
<dbReference type="Proteomes" id="UP000253919">
    <property type="component" value="Unassembled WGS sequence"/>
</dbReference>
<dbReference type="EMBL" id="QASA01000001">
    <property type="protein sequence ID" value="RDC63391.1"/>
    <property type="molecule type" value="Genomic_DNA"/>
</dbReference>
<comment type="caution">
    <text evidence="2">The sequence shown here is derived from an EMBL/GenBank/DDBJ whole genome shotgun (WGS) entry which is preliminary data.</text>
</comment>
<keyword evidence="1" id="KW-0472">Membrane</keyword>
<sequence>MNETLTTAPVVPSKNAIALRYGIICGVITVVYSLILNITELALTHQVLGWISFLIVIAAIVMAMREFKRQNQGFMSYGQGLSIGTIVVLVSSVLGGIFTYLYVTIIDTGYIEKMRNLQVAELEKKGMTDDQIDQAMRITDKMMTPTMIPLMAILGGLVLGFLLSLIIAAIIKHNRPEFE</sequence>
<keyword evidence="3" id="KW-1185">Reference proteome</keyword>
<keyword evidence="1" id="KW-0812">Transmembrane</keyword>
<feature type="transmembrane region" description="Helical" evidence="1">
    <location>
        <begin position="17"/>
        <end position="35"/>
    </location>
</feature>
<proteinExistence type="predicted"/>
<evidence type="ECO:0000256" key="1">
    <source>
        <dbReference type="SAM" id="Phobius"/>
    </source>
</evidence>